<evidence type="ECO:0000313" key="2">
    <source>
        <dbReference type="Proteomes" id="UP000219338"/>
    </source>
</evidence>
<dbReference type="Proteomes" id="UP000219338">
    <property type="component" value="Unassembled WGS sequence"/>
</dbReference>
<accession>A0A284RUG4</accession>
<dbReference type="EMBL" id="FUEG01000017">
    <property type="protein sequence ID" value="SJL12408.1"/>
    <property type="molecule type" value="Genomic_DNA"/>
</dbReference>
<organism evidence="1 2">
    <name type="scientific">Armillaria ostoyae</name>
    <name type="common">Armillaria root rot fungus</name>
    <dbReference type="NCBI Taxonomy" id="47428"/>
    <lineage>
        <taxon>Eukaryota</taxon>
        <taxon>Fungi</taxon>
        <taxon>Dikarya</taxon>
        <taxon>Basidiomycota</taxon>
        <taxon>Agaricomycotina</taxon>
        <taxon>Agaricomycetes</taxon>
        <taxon>Agaricomycetidae</taxon>
        <taxon>Agaricales</taxon>
        <taxon>Marasmiineae</taxon>
        <taxon>Physalacriaceae</taxon>
        <taxon>Armillaria</taxon>
    </lineage>
</organism>
<dbReference type="AlphaFoldDB" id="A0A284RUG4"/>
<evidence type="ECO:0000313" key="1">
    <source>
        <dbReference type="EMBL" id="SJL12408.1"/>
    </source>
</evidence>
<keyword evidence="2" id="KW-1185">Reference proteome</keyword>
<reference evidence="2" key="1">
    <citation type="journal article" date="2017" name="Nat. Ecol. Evol.">
        <title>Genome expansion and lineage-specific genetic innovations in the forest pathogenic fungi Armillaria.</title>
        <authorList>
            <person name="Sipos G."/>
            <person name="Prasanna A.N."/>
            <person name="Walter M.C."/>
            <person name="O'Connor E."/>
            <person name="Balint B."/>
            <person name="Krizsan K."/>
            <person name="Kiss B."/>
            <person name="Hess J."/>
            <person name="Varga T."/>
            <person name="Slot J."/>
            <person name="Riley R."/>
            <person name="Boka B."/>
            <person name="Rigling D."/>
            <person name="Barry K."/>
            <person name="Lee J."/>
            <person name="Mihaltcheva S."/>
            <person name="LaButti K."/>
            <person name="Lipzen A."/>
            <person name="Waldron R."/>
            <person name="Moloney N.M."/>
            <person name="Sperisen C."/>
            <person name="Kredics L."/>
            <person name="Vagvoelgyi C."/>
            <person name="Patrignani A."/>
            <person name="Fitzpatrick D."/>
            <person name="Nagy I."/>
            <person name="Doyle S."/>
            <person name="Anderson J.B."/>
            <person name="Grigoriev I.V."/>
            <person name="Gueldener U."/>
            <person name="Muensterkoetter M."/>
            <person name="Nagy L.G."/>
        </authorList>
    </citation>
    <scope>NUCLEOTIDE SEQUENCE [LARGE SCALE GENOMIC DNA]</scope>
    <source>
        <strain evidence="2">C18/9</strain>
    </source>
</reference>
<protein>
    <submittedName>
        <fullName evidence="1">Uncharacterized protein</fullName>
    </submittedName>
</protein>
<proteinExistence type="predicted"/>
<name>A0A284RUG4_ARMOS</name>
<sequence>MLLILNRYSTEAAQALVAGNVWSVSLRPPKEFYSKHMGGHPQTLILARLNNFWSSPRCTRVAVFYLVQSNLASSAGISV</sequence>
<gene>
    <name evidence="1" type="ORF">ARMOST_15835</name>
</gene>